<feature type="compositionally biased region" description="Low complexity" evidence="11">
    <location>
        <begin position="233"/>
        <end position="249"/>
    </location>
</feature>
<name>A0A1B0GC38_GLOMM</name>
<reference evidence="14" key="1">
    <citation type="submission" date="2020-05" db="UniProtKB">
        <authorList>
            <consortium name="EnsemblMetazoa"/>
        </authorList>
    </citation>
    <scope>IDENTIFICATION</scope>
    <source>
        <strain evidence="14">Yale</strain>
    </source>
</reference>
<dbReference type="CDD" id="cd06970">
    <property type="entry name" value="NR_DBD_PNR"/>
    <property type="match status" value="1"/>
</dbReference>
<dbReference type="SMART" id="SM00430">
    <property type="entry name" value="HOLI"/>
    <property type="match status" value="1"/>
</dbReference>
<dbReference type="PROSITE" id="PS51030">
    <property type="entry name" value="NUCLEAR_REC_DBD_2"/>
    <property type="match status" value="1"/>
</dbReference>
<dbReference type="InterPro" id="IPR000536">
    <property type="entry name" value="Nucl_hrmn_rcpt_lig-bd"/>
</dbReference>
<comment type="subcellular location">
    <subcellularLocation>
        <location evidence="1 10">Nucleus</location>
    </subcellularLocation>
</comment>
<dbReference type="GO" id="GO:0043565">
    <property type="term" value="F:sequence-specific DNA binding"/>
    <property type="evidence" value="ECO:0007669"/>
    <property type="project" value="InterPro"/>
</dbReference>
<sequence length="554" mass="60952">MPNPTRLCCTPPQNRLIPWNHHAAASNANNTESNGGGGGEPTCLAVPRSKNQNLGLICVVCGDTSSGKHYGILACNGCSGFFKRSVRRKLIYRCQAGTGRCVVDKAHRNQCQACRLKKCLQMGMNKDAVQNERQPRNTATIRPETLREMEHGRALREAAVAVGVFGPPVLLSPPCYGPALLPPPSLSALPTGRLLHHNHLAATSMQLTSSMNSNNNNNSATGNFNVFSHNIYSNNNNNNNNSSNNNNNNIKEKRYGLTVDLSSGTMSTTSSNSSSSNSIDPCSPPPENALAKNAISGSVSSISSSSPPPDNDNDDDSIDVTNEDETPTNGEKSPQFDFAQIMSPNLYVHQQETVYETSARLLFMAVKWAKNLPSFASLSFRDQVILLEESWSELFLLNAIQWCIPLDASNCPLFSVAEHCNNHDINTNGSNKNCMTKEEIASDVRTLYEIFCKYKAVLVDPAEFACLKAIVLFRPETRGLKDPSQIENLQDQAHVMLSQHTKAQFTAQVARFGRLLLMLPLLRMINSHKIELVYFQRTIGNTPMEKVLCDMYKN</sequence>
<proteinExistence type="inferred from homology"/>
<keyword evidence="15" id="KW-1185">Reference proteome</keyword>
<evidence type="ECO:0008006" key="16">
    <source>
        <dbReference type="Google" id="ProtNLM"/>
    </source>
</evidence>
<dbReference type="SUPFAM" id="SSF48508">
    <property type="entry name" value="Nuclear receptor ligand-binding domain"/>
    <property type="match status" value="1"/>
</dbReference>
<feature type="region of interest" description="Disordered" evidence="11">
    <location>
        <begin position="262"/>
        <end position="335"/>
    </location>
</feature>
<dbReference type="Pfam" id="PF00105">
    <property type="entry name" value="zf-C4"/>
    <property type="match status" value="1"/>
</dbReference>
<keyword evidence="3 10" id="KW-0863">Zinc-finger</keyword>
<dbReference type="SUPFAM" id="SSF57716">
    <property type="entry name" value="Glucocorticoid receptor-like (DNA-binding domain)"/>
    <property type="match status" value="1"/>
</dbReference>
<evidence type="ECO:0000256" key="9">
    <source>
        <dbReference type="ARBA" id="ARBA00023242"/>
    </source>
</evidence>
<dbReference type="PRINTS" id="PR00047">
    <property type="entry name" value="STROIDFINGER"/>
</dbReference>
<dbReference type="GO" id="GO:0005634">
    <property type="term" value="C:nucleus"/>
    <property type="evidence" value="ECO:0007669"/>
    <property type="project" value="UniProtKB-SubCell"/>
</dbReference>
<dbReference type="GO" id="GO:0003700">
    <property type="term" value="F:DNA-binding transcription factor activity"/>
    <property type="evidence" value="ECO:0007669"/>
    <property type="project" value="InterPro"/>
</dbReference>
<dbReference type="InterPro" id="IPR035500">
    <property type="entry name" value="NHR-like_dom_sf"/>
</dbReference>
<dbReference type="PANTHER" id="PTHR24083">
    <property type="entry name" value="NUCLEAR HORMONE RECEPTOR"/>
    <property type="match status" value="1"/>
</dbReference>
<evidence type="ECO:0000256" key="11">
    <source>
        <dbReference type="SAM" id="MobiDB-lite"/>
    </source>
</evidence>
<dbReference type="FunFam" id="1.10.565.10:FF:000046">
    <property type="entry name" value="Hormone receptor 51"/>
    <property type="match status" value="1"/>
</dbReference>
<evidence type="ECO:0000256" key="1">
    <source>
        <dbReference type="ARBA" id="ARBA00004123"/>
    </source>
</evidence>
<accession>A0A1B0GC38</accession>
<dbReference type="Pfam" id="PF00104">
    <property type="entry name" value="Hormone_recep"/>
    <property type="match status" value="1"/>
</dbReference>
<dbReference type="InterPro" id="IPR001723">
    <property type="entry name" value="Nuclear_hrmn_rcpt"/>
</dbReference>
<evidence type="ECO:0000259" key="13">
    <source>
        <dbReference type="PROSITE" id="PS51843"/>
    </source>
</evidence>
<feature type="domain" description="Nuclear receptor" evidence="12">
    <location>
        <begin position="55"/>
        <end position="131"/>
    </location>
</feature>
<dbReference type="InterPro" id="IPR050274">
    <property type="entry name" value="Nuclear_hormone_rcpt_NR2"/>
</dbReference>
<evidence type="ECO:0000313" key="15">
    <source>
        <dbReference type="Proteomes" id="UP000092444"/>
    </source>
</evidence>
<dbReference type="PROSITE" id="PS51843">
    <property type="entry name" value="NR_LBD"/>
    <property type="match status" value="1"/>
</dbReference>
<protein>
    <recommendedName>
        <fullName evidence="16">Photoreceptor-specific nuclear receptor</fullName>
    </recommendedName>
</protein>
<organism evidence="14 15">
    <name type="scientific">Glossina morsitans morsitans</name>
    <name type="common">Savannah tsetse fly</name>
    <dbReference type="NCBI Taxonomy" id="37546"/>
    <lineage>
        <taxon>Eukaryota</taxon>
        <taxon>Metazoa</taxon>
        <taxon>Ecdysozoa</taxon>
        <taxon>Arthropoda</taxon>
        <taxon>Hexapoda</taxon>
        <taxon>Insecta</taxon>
        <taxon>Pterygota</taxon>
        <taxon>Neoptera</taxon>
        <taxon>Endopterygota</taxon>
        <taxon>Diptera</taxon>
        <taxon>Brachycera</taxon>
        <taxon>Muscomorpha</taxon>
        <taxon>Hippoboscoidea</taxon>
        <taxon>Glossinidae</taxon>
        <taxon>Glossina</taxon>
    </lineage>
</organism>
<evidence type="ECO:0000256" key="5">
    <source>
        <dbReference type="ARBA" id="ARBA00023015"/>
    </source>
</evidence>
<dbReference type="PhylomeDB" id="A0A1B0GC38"/>
<evidence type="ECO:0000259" key="12">
    <source>
        <dbReference type="PROSITE" id="PS51030"/>
    </source>
</evidence>
<dbReference type="AlphaFoldDB" id="A0A1B0GC38"/>
<keyword evidence="6 10" id="KW-0238">DNA-binding</keyword>
<dbReference type="VEuPathDB" id="VectorBase:GMOY010868"/>
<evidence type="ECO:0000256" key="7">
    <source>
        <dbReference type="ARBA" id="ARBA00023163"/>
    </source>
</evidence>
<evidence type="ECO:0000313" key="14">
    <source>
        <dbReference type="EnsemblMetazoa" id="GMOY010868-PA"/>
    </source>
</evidence>
<dbReference type="EnsemblMetazoa" id="GMOY010868-RA">
    <property type="protein sequence ID" value="GMOY010868-PA"/>
    <property type="gene ID" value="GMOY010868"/>
</dbReference>
<dbReference type="PROSITE" id="PS00031">
    <property type="entry name" value="NUCLEAR_REC_DBD_1"/>
    <property type="match status" value="1"/>
</dbReference>
<dbReference type="InterPro" id="IPR001628">
    <property type="entry name" value="Znf_hrmn_rcpt"/>
</dbReference>
<evidence type="ECO:0000256" key="2">
    <source>
        <dbReference type="ARBA" id="ARBA00022723"/>
    </source>
</evidence>
<keyword evidence="4 10" id="KW-0862">Zinc</keyword>
<dbReference type="STRING" id="37546.A0A1B0GC38"/>
<evidence type="ECO:0000256" key="8">
    <source>
        <dbReference type="ARBA" id="ARBA00023170"/>
    </source>
</evidence>
<feature type="domain" description="NR LBD" evidence="13">
    <location>
        <begin position="313"/>
        <end position="554"/>
    </location>
</feature>
<feature type="region of interest" description="Disordered" evidence="11">
    <location>
        <begin position="231"/>
        <end position="250"/>
    </location>
</feature>
<keyword evidence="7 10" id="KW-0804">Transcription</keyword>
<keyword evidence="9 10" id="KW-0539">Nucleus</keyword>
<comment type="similarity">
    <text evidence="10">Belongs to the nuclear hormone receptor family.</text>
</comment>
<dbReference type="FunFam" id="3.30.50.10:FF:000028">
    <property type="entry name" value="Nuclear receptor subfamily 2, group E, member 3"/>
    <property type="match status" value="1"/>
</dbReference>
<dbReference type="Proteomes" id="UP000092444">
    <property type="component" value="Unassembled WGS sequence"/>
</dbReference>
<evidence type="ECO:0000256" key="10">
    <source>
        <dbReference type="RuleBase" id="RU004334"/>
    </source>
</evidence>
<evidence type="ECO:0000256" key="3">
    <source>
        <dbReference type="ARBA" id="ARBA00022771"/>
    </source>
</evidence>
<dbReference type="InterPro" id="IPR013088">
    <property type="entry name" value="Znf_NHR/GATA"/>
</dbReference>
<dbReference type="GO" id="GO:0045944">
    <property type="term" value="P:positive regulation of transcription by RNA polymerase II"/>
    <property type="evidence" value="ECO:0007669"/>
    <property type="project" value="UniProtKB-ARBA"/>
</dbReference>
<keyword evidence="5 10" id="KW-0805">Transcription regulation</keyword>
<keyword evidence="2 10" id="KW-0479">Metal-binding</keyword>
<dbReference type="Gene3D" id="3.30.50.10">
    <property type="entry name" value="Erythroid Transcription Factor GATA-1, subunit A"/>
    <property type="match status" value="1"/>
</dbReference>
<feature type="compositionally biased region" description="Low complexity" evidence="11">
    <location>
        <begin position="262"/>
        <end position="278"/>
    </location>
</feature>
<keyword evidence="8 10" id="KW-0675">Receptor</keyword>
<evidence type="ECO:0000256" key="6">
    <source>
        <dbReference type="ARBA" id="ARBA00023125"/>
    </source>
</evidence>
<dbReference type="EMBL" id="CCAG010018986">
    <property type="status" value="NOT_ANNOTATED_CDS"/>
    <property type="molecule type" value="Genomic_DNA"/>
</dbReference>
<dbReference type="PRINTS" id="PR00398">
    <property type="entry name" value="STRDHORMONER"/>
</dbReference>
<evidence type="ECO:0000256" key="4">
    <source>
        <dbReference type="ARBA" id="ARBA00022833"/>
    </source>
</evidence>
<dbReference type="Gene3D" id="1.10.565.10">
    <property type="entry name" value="Retinoid X Receptor"/>
    <property type="match status" value="1"/>
</dbReference>
<dbReference type="SMART" id="SM00399">
    <property type="entry name" value="ZnF_C4"/>
    <property type="match status" value="1"/>
</dbReference>
<dbReference type="GO" id="GO:0008270">
    <property type="term" value="F:zinc ion binding"/>
    <property type="evidence" value="ECO:0007669"/>
    <property type="project" value="UniProtKB-KW"/>
</dbReference>
<feature type="compositionally biased region" description="Acidic residues" evidence="11">
    <location>
        <begin position="311"/>
        <end position="326"/>
    </location>
</feature>